<dbReference type="Pfam" id="PF01947">
    <property type="entry name" value="Rv2949c-like"/>
    <property type="match status" value="1"/>
</dbReference>
<keyword evidence="1" id="KW-0934">Plastid</keyword>
<gene>
    <name evidence="1" type="primary">ycf21</name>
</gene>
<organism evidence="1">
    <name type="scientific">Dicranema revolutum</name>
    <dbReference type="NCBI Taxonomy" id="239144"/>
    <lineage>
        <taxon>Eukaryota</taxon>
        <taxon>Rhodophyta</taxon>
        <taxon>Florideophyceae</taxon>
        <taxon>Rhodymeniophycidae</taxon>
        <taxon>Gigartinales</taxon>
        <taxon>Dicranemataceae</taxon>
        <taxon>Dicranema</taxon>
    </lineage>
</organism>
<dbReference type="EMBL" id="MK814651">
    <property type="protein sequence ID" value="QCI06188.1"/>
    <property type="molecule type" value="Genomic_DNA"/>
</dbReference>
<dbReference type="InterPro" id="IPR028978">
    <property type="entry name" value="Chorismate_lyase_/UTRA_dom_sf"/>
</dbReference>
<reference evidence="1" key="2">
    <citation type="submission" date="2019-04" db="EMBL/GenBank/DDBJ databases">
        <authorList>
            <person name="Pasella M."/>
        </authorList>
    </citation>
    <scope>NUCLEOTIDE SEQUENCE</scope>
    <source>
        <strain evidence="1">VRM320</strain>
    </source>
</reference>
<name>A0A4D6WUG7_9FLOR</name>
<reference evidence="1" key="1">
    <citation type="journal article" date="2019" name="Mol. Phylogenet. Evol.">
        <title>Morphological evolution and classification of the red algal order Ceramiales inferred using plastid phylogenomics.</title>
        <authorList>
            <person name="Diaz-Tapia P."/>
            <person name="Pasella M.M."/>
            <person name="Verbruggen H."/>
            <person name="Maggs C.A."/>
        </authorList>
    </citation>
    <scope>NUCLEOTIDE SEQUENCE</scope>
    <source>
        <strain evidence="1">VRM320</strain>
    </source>
</reference>
<dbReference type="SUPFAM" id="SSF64288">
    <property type="entry name" value="Chorismate lyase-like"/>
    <property type="match status" value="1"/>
</dbReference>
<dbReference type="AlphaFoldDB" id="A0A4D6WUG7"/>
<geneLocation type="plastid" evidence="1"/>
<sequence>MQYNFYQSFNLSIKSINYRSYYWKNLIPQEWQIILMGDGSCTQNITSLTGKKTKVKILKENNYKIVDNTSTVREVYLYNDQENILAFATSRWHYRKKLLLVNNISVPIGQLLIEHKQDFYKEINEIYNGYCQKLECKFHHKGLIWGRRYTLYYKSIPLASFEEIFSPIISTFFQNKQK</sequence>
<accession>A0A4D6WUG7</accession>
<dbReference type="InterPro" id="IPR002800">
    <property type="entry name" value="Rv2949c-like"/>
</dbReference>
<evidence type="ECO:0008006" key="2">
    <source>
        <dbReference type="Google" id="ProtNLM"/>
    </source>
</evidence>
<evidence type="ECO:0000313" key="1">
    <source>
        <dbReference type="EMBL" id="QCI06188.1"/>
    </source>
</evidence>
<dbReference type="Gene3D" id="3.40.1410.10">
    <property type="entry name" value="Chorismate lyase-like"/>
    <property type="match status" value="1"/>
</dbReference>
<protein>
    <recommendedName>
        <fullName evidence="2">Chorismate lyase</fullName>
    </recommendedName>
</protein>
<proteinExistence type="predicted"/>